<reference evidence="1" key="1">
    <citation type="submission" date="2011-04" db="EMBL/GenBank/DDBJ databases">
        <title>Evolution of plant cell wall degrading machinery underlies the functional diversity of forest fungi.</title>
        <authorList>
            <consortium name="US DOE Joint Genome Institute (JGI-PGF)"/>
            <person name="Eastwood D.C."/>
            <person name="Floudas D."/>
            <person name="Binder M."/>
            <person name="Majcherczyk A."/>
            <person name="Schneider P."/>
            <person name="Aerts A."/>
            <person name="Asiegbu F.O."/>
            <person name="Baker S.E."/>
            <person name="Barry K."/>
            <person name="Bendiksby M."/>
            <person name="Blumentritt M."/>
            <person name="Coutinho P.M."/>
            <person name="Cullen D."/>
            <person name="Cullen D."/>
            <person name="Gathman A."/>
            <person name="Goodell B."/>
            <person name="Henrissat B."/>
            <person name="Ihrmark K."/>
            <person name="Kauserud H."/>
            <person name="Kohler A."/>
            <person name="LaButti K."/>
            <person name="Lapidus A."/>
            <person name="Lavin J.L."/>
            <person name="Lee Y.-H."/>
            <person name="Lindquist E."/>
            <person name="Lilly W."/>
            <person name="Lucas S."/>
            <person name="Morin E."/>
            <person name="Murat C."/>
            <person name="Oguiza J.A."/>
            <person name="Park J."/>
            <person name="Pisabarro A.G."/>
            <person name="Riley R."/>
            <person name="Rosling A."/>
            <person name="Salamov A."/>
            <person name="Schmidt O."/>
            <person name="Schmutz J."/>
            <person name="Skrede I."/>
            <person name="Stenlid J."/>
            <person name="Wiebenga A."/>
            <person name="Xie X."/>
            <person name="Kues U."/>
            <person name="Hibbett D.S."/>
            <person name="Hoffmeister D."/>
            <person name="Hogberg N."/>
            <person name="Martin F."/>
            <person name="Grigoriev I.V."/>
            <person name="Watkinson S.C."/>
        </authorList>
    </citation>
    <scope>NUCLEOTIDE SEQUENCE</scope>
    <source>
        <strain evidence="1">S7.9</strain>
    </source>
</reference>
<sequence>MVGPVSKYDTSKALQEASKGCQKITVFFDKRPRSVVDDRSSSFKREGLRLEEGVERIGEGLDEEEMSIEMGTWGEVTSIDDKTWEEIEEGDTKSPAEMLGEERVLSNGDEELAAVFLNLRTDKKGPGQETVKATIKRLINNAKKYRAHSQLVNLHALKQYVNLWEKYKMVPRIKSPKTKASLSVATSIRKVVLDIASSVKTGRHQGHISLLNDEHVVCAICRYLMIFANGEITLSLLTKRTNEKIIPGLVLKSKQSKVSEATARRWLFKLVYELKEAKKGLYFDGHEKKDVIEYRTKFLDEISKNERAINNSGHVEILWIRKYCLHMVAFAKDALNAKEMNIKPGGKQRKMKSTYITDNNLNVSLHSKSQDMVFPHDLLSNHPDFEFCGQAKGMLPVLEEQGLVETIRSHNNG</sequence>
<proteinExistence type="predicted"/>
<dbReference type="GeneID" id="18812498"/>
<dbReference type="HOGENOM" id="CLU_665925_0_0_1"/>
<dbReference type="KEGG" id="sla:SERLADRAFT_404814"/>
<evidence type="ECO:0000313" key="1">
    <source>
        <dbReference type="EMBL" id="EGO30804.1"/>
    </source>
</evidence>
<dbReference type="PANTHER" id="PTHR35871:SF1">
    <property type="entry name" value="CXC1-LIKE CYSTEINE CLUSTER ASSOCIATED WITH KDZ TRANSPOSASES DOMAIN-CONTAINING PROTEIN"/>
    <property type="match status" value="1"/>
</dbReference>
<organism>
    <name type="scientific">Serpula lacrymans var. lacrymans (strain S7.9)</name>
    <name type="common">Dry rot fungus</name>
    <dbReference type="NCBI Taxonomy" id="578457"/>
    <lineage>
        <taxon>Eukaryota</taxon>
        <taxon>Fungi</taxon>
        <taxon>Dikarya</taxon>
        <taxon>Basidiomycota</taxon>
        <taxon>Agaricomycotina</taxon>
        <taxon>Agaricomycetes</taxon>
        <taxon>Agaricomycetidae</taxon>
        <taxon>Boletales</taxon>
        <taxon>Coniophorineae</taxon>
        <taxon>Serpulaceae</taxon>
        <taxon>Serpula</taxon>
    </lineage>
</organism>
<gene>
    <name evidence="1" type="ORF">SERLADRAFT_404814</name>
</gene>
<name>F8NF90_SERL9</name>
<dbReference type="Proteomes" id="UP000008064">
    <property type="component" value="Unassembled WGS sequence"/>
</dbReference>
<protein>
    <submittedName>
        <fullName evidence="1">Uncharacterized protein</fullName>
    </submittedName>
</protein>
<dbReference type="AlphaFoldDB" id="F8NF90"/>
<accession>F8NF90</accession>
<dbReference type="OrthoDB" id="2692670at2759"/>
<dbReference type="PANTHER" id="PTHR35871">
    <property type="entry name" value="EXPRESSED PROTEIN"/>
    <property type="match status" value="1"/>
</dbReference>
<dbReference type="EMBL" id="GL945428">
    <property type="protein sequence ID" value="EGO30804.1"/>
    <property type="molecule type" value="Genomic_DNA"/>
</dbReference>
<dbReference type="RefSeq" id="XP_007312688.1">
    <property type="nucleotide sequence ID" value="XM_007312626.1"/>
</dbReference>